<dbReference type="EMBL" id="JAVIJP010000066">
    <property type="protein sequence ID" value="KAL3620782.1"/>
    <property type="molecule type" value="Genomic_DNA"/>
</dbReference>
<organism evidence="2 3">
    <name type="scientific">Castilleja foliolosa</name>
    <dbReference type="NCBI Taxonomy" id="1961234"/>
    <lineage>
        <taxon>Eukaryota</taxon>
        <taxon>Viridiplantae</taxon>
        <taxon>Streptophyta</taxon>
        <taxon>Embryophyta</taxon>
        <taxon>Tracheophyta</taxon>
        <taxon>Spermatophyta</taxon>
        <taxon>Magnoliopsida</taxon>
        <taxon>eudicotyledons</taxon>
        <taxon>Gunneridae</taxon>
        <taxon>Pentapetalae</taxon>
        <taxon>asterids</taxon>
        <taxon>lamiids</taxon>
        <taxon>Lamiales</taxon>
        <taxon>Orobanchaceae</taxon>
        <taxon>Pedicularideae</taxon>
        <taxon>Castillejinae</taxon>
        <taxon>Castilleja</taxon>
    </lineage>
</organism>
<evidence type="ECO:0000313" key="2">
    <source>
        <dbReference type="EMBL" id="KAL3620782.1"/>
    </source>
</evidence>
<evidence type="ECO:0000256" key="1">
    <source>
        <dbReference type="SAM" id="Phobius"/>
    </source>
</evidence>
<keyword evidence="1" id="KW-1133">Transmembrane helix</keyword>
<name>A0ABD3BU15_9LAMI</name>
<evidence type="ECO:0000313" key="3">
    <source>
        <dbReference type="Proteomes" id="UP001632038"/>
    </source>
</evidence>
<reference evidence="3" key="1">
    <citation type="journal article" date="2024" name="IScience">
        <title>Strigolactones Initiate the Formation of Haustorium-like Structures in Castilleja.</title>
        <authorList>
            <person name="Buerger M."/>
            <person name="Peterson D."/>
            <person name="Chory J."/>
        </authorList>
    </citation>
    <scope>NUCLEOTIDE SEQUENCE [LARGE SCALE GENOMIC DNA]</scope>
</reference>
<dbReference type="AlphaFoldDB" id="A0ABD3BU15"/>
<protein>
    <submittedName>
        <fullName evidence="2">Uncharacterized protein</fullName>
    </submittedName>
</protein>
<feature type="transmembrane region" description="Helical" evidence="1">
    <location>
        <begin position="23"/>
        <end position="41"/>
    </location>
</feature>
<gene>
    <name evidence="2" type="ORF">CASFOL_035694</name>
</gene>
<keyword evidence="3" id="KW-1185">Reference proteome</keyword>
<accession>A0ABD3BU15</accession>
<feature type="transmembrane region" description="Helical" evidence="1">
    <location>
        <begin position="106"/>
        <end position="126"/>
    </location>
</feature>
<sequence>MVAFSVIGEDCLTMGYNIVGDRYTVVVFIALLLFFGITLTVRYSVSTIIGVSDAIIPITPYPRIIYDYTRVRTLRMDTLVLAHVSAFETFYALFRAIFSYKTRKTPMFASSMVVLSFAVVQLFCHYHLTLKLLKKAVATGTVESEVVRVVYVTLTINGSHDLQLHRASWHGFL</sequence>
<keyword evidence="1" id="KW-0472">Membrane</keyword>
<feature type="transmembrane region" description="Helical" evidence="1">
    <location>
        <begin position="79"/>
        <end position="100"/>
    </location>
</feature>
<proteinExistence type="predicted"/>
<dbReference type="Proteomes" id="UP001632038">
    <property type="component" value="Unassembled WGS sequence"/>
</dbReference>
<comment type="caution">
    <text evidence="2">The sequence shown here is derived from an EMBL/GenBank/DDBJ whole genome shotgun (WGS) entry which is preliminary data.</text>
</comment>
<keyword evidence="1" id="KW-0812">Transmembrane</keyword>